<evidence type="ECO:0000256" key="1">
    <source>
        <dbReference type="SAM" id="MobiDB-lite"/>
    </source>
</evidence>
<feature type="compositionally biased region" description="Basic and acidic residues" evidence="1">
    <location>
        <begin position="314"/>
        <end position="323"/>
    </location>
</feature>
<dbReference type="EMBL" id="HBIO01031799">
    <property type="protein sequence ID" value="CAE0479535.1"/>
    <property type="molecule type" value="Transcribed_RNA"/>
</dbReference>
<evidence type="ECO:0000313" key="2">
    <source>
        <dbReference type="EMBL" id="CAE0479535.1"/>
    </source>
</evidence>
<feature type="compositionally biased region" description="Polar residues" evidence="1">
    <location>
        <begin position="1107"/>
        <end position="1118"/>
    </location>
</feature>
<feature type="region of interest" description="Disordered" evidence="1">
    <location>
        <begin position="1004"/>
        <end position="1028"/>
    </location>
</feature>
<feature type="region of interest" description="Disordered" evidence="1">
    <location>
        <begin position="203"/>
        <end position="224"/>
    </location>
</feature>
<feature type="region of interest" description="Disordered" evidence="1">
    <location>
        <begin position="314"/>
        <end position="357"/>
    </location>
</feature>
<feature type="region of interest" description="Disordered" evidence="1">
    <location>
        <begin position="113"/>
        <end position="134"/>
    </location>
</feature>
<sequence>MPTAFTRPSADEINDEEQTLRSFLELLSAETVFPTANSEKQPSSGDNDENVTNNRNKVLAFLRDNTVNDLGTSLSMPSLSCADDLFGTRGSSGQEKIMPNALLDCMLKKGNPFPPKASNAKGKKKLLKRRSSARNPSVLAAMSSAAVIVSQEELKEKMGYNSPAETSAARIGTLKAQILKEKIARTIKYASCTLPLKSDLATDVRSPTLDNNQNDDTSKMEDTSDNPDLFKALNTLHENLNGTVQNLLRSQLITLLSALVYKSIRISGSVSKGASQILASITTTEISTEEADQQTIEKSFRCLKVKEVDDKNNKVKTGEDAIHKPPISAGLQDRNGSPETNDSKKGKTEEGNRNLGHVSDIKKIEDAFSCQISYSDAEPSTRYTNTTIEKCTTSFSLSPSRMDTSNHGINNTDCASSGKKTKRSLLFGAEMQITIMGNKAAIEFGTSGHITGDFDELKLANATISLDLEGLFKSIVREINKSLKLAIESHQRKKKDVPTRRPRLSRRELNLRAAQTLLEPEVEGAPYHPDSRITLDAPSSKRRFPSGSRGSIFHEPTKRGRTETSDPMESVAEEMIRLAREGREMGTSDISGSLSQGQQQNSSNFGMMEIGAMLAMKQQQDGNSNNSALLAEAIRNAGLQDTMNNNPLFGGFPMPMAGGNAMSMNGSHGGNLMAPGGNHDGNPMTMVRGNEGNPMTMAEANGGNPMTMSRTNGGNPMTMPGANEGNSMLMQGASAANAVRGATNMSLGRSNMDDPYAAAAEALRLAEAGNSMSGIGGTNRDMNELAFNSAIQRSNYGDNSLSQSVNESARLLEMENALNALRRNSRPAESMTAAAELLRRGSFSNNSMGPMDAMQLAGLNGGSNVPMSAALTASGDQRSNNFNNERANLSGGNGIVAAAEASRMLELESALRNNATRRTSFSRNFSSDMNDPLAAEALRLADMQMRQTSTSVDPMAASTETLRAADFDPRKRRSSLSEAIRLVEMDALRRSSAGMSMASAAEAVRLSDESQRSHTMMSPSNTGRNRLYSNNCESVDSLSALLARRSSAGTGSMLNAAEAVRLAELESWARRRSSGPSGSMAAAAAELAAETENDLIHQAARNPPARVQTNSMRTSSGRRVSFGPDTLRDQVSRFRRGP</sequence>
<feature type="compositionally biased region" description="Basic and acidic residues" evidence="1">
    <location>
        <begin position="555"/>
        <end position="564"/>
    </location>
</feature>
<name>A0A7S3VGV3_9STRA</name>
<protein>
    <submittedName>
        <fullName evidence="2">Uncharacterized protein</fullName>
    </submittedName>
</protein>
<proteinExistence type="predicted"/>
<feature type="compositionally biased region" description="Polar residues" evidence="1">
    <location>
        <begin position="1013"/>
        <end position="1028"/>
    </location>
</feature>
<dbReference type="AlphaFoldDB" id="A0A7S3VGV3"/>
<reference evidence="2" key="1">
    <citation type="submission" date="2021-01" db="EMBL/GenBank/DDBJ databases">
        <authorList>
            <person name="Corre E."/>
            <person name="Pelletier E."/>
            <person name="Niang G."/>
            <person name="Scheremetjew M."/>
            <person name="Finn R."/>
            <person name="Kale V."/>
            <person name="Holt S."/>
            <person name="Cochrane G."/>
            <person name="Meng A."/>
            <person name="Brown T."/>
            <person name="Cohen L."/>
        </authorList>
    </citation>
    <scope>NUCLEOTIDE SEQUENCE</scope>
    <source>
        <strain evidence="2">MM31A-1</strain>
    </source>
</reference>
<feature type="compositionally biased region" description="Basic and acidic residues" evidence="1">
    <location>
        <begin position="341"/>
        <end position="352"/>
    </location>
</feature>
<feature type="region of interest" description="Disordered" evidence="1">
    <location>
        <begin position="524"/>
        <end position="569"/>
    </location>
</feature>
<feature type="region of interest" description="Disordered" evidence="1">
    <location>
        <begin position="1099"/>
        <end position="1138"/>
    </location>
</feature>
<feature type="compositionally biased region" description="Basic residues" evidence="1">
    <location>
        <begin position="121"/>
        <end position="132"/>
    </location>
</feature>
<gene>
    <name evidence="2" type="ORF">CDEB00056_LOCUS24389</name>
</gene>
<accession>A0A7S3VGV3</accession>
<organism evidence="2">
    <name type="scientific">Chaetoceros debilis</name>
    <dbReference type="NCBI Taxonomy" id="122233"/>
    <lineage>
        <taxon>Eukaryota</taxon>
        <taxon>Sar</taxon>
        <taxon>Stramenopiles</taxon>
        <taxon>Ochrophyta</taxon>
        <taxon>Bacillariophyta</taxon>
        <taxon>Coscinodiscophyceae</taxon>
        <taxon>Chaetocerotophycidae</taxon>
        <taxon>Chaetocerotales</taxon>
        <taxon>Chaetocerotaceae</taxon>
        <taxon>Chaetoceros</taxon>
    </lineage>
</organism>